<sequence>MKRLAFVVVLLLSALPVSAVAAPPAQGWAFPVIQGYGGIHVWKQAIDRPDPAATYKTLFVIHQGDPKSSQANFGLQQVARALNEFGAAGVPSDHLKLEVVITGPATPLVLDGPAFMARYHHANPDLDLIARLQQAGVHLMVCGNALYGFGFTPGDLNPDIQIALSALTTTIIAQSQGYAIVQM</sequence>
<dbReference type="InterPro" id="IPR027396">
    <property type="entry name" value="DsrEFH-like"/>
</dbReference>
<protein>
    <submittedName>
        <fullName evidence="2">Uncharacterized protein</fullName>
    </submittedName>
</protein>
<name>A0A4S3KSV6_9GAMM</name>
<dbReference type="Gene3D" id="3.40.1260.10">
    <property type="entry name" value="DsrEFH-like"/>
    <property type="match status" value="1"/>
</dbReference>
<dbReference type="PANTHER" id="PTHR37691">
    <property type="entry name" value="BLR3518 PROTEIN"/>
    <property type="match status" value="1"/>
</dbReference>
<evidence type="ECO:0000313" key="2">
    <source>
        <dbReference type="EMBL" id="THD12140.1"/>
    </source>
</evidence>
<accession>A0A4S3KSV6</accession>
<evidence type="ECO:0000256" key="1">
    <source>
        <dbReference type="SAM" id="SignalP"/>
    </source>
</evidence>
<organism evidence="2 3">
    <name type="scientific">Metallibacterium scheffleri</name>
    <dbReference type="NCBI Taxonomy" id="993689"/>
    <lineage>
        <taxon>Bacteria</taxon>
        <taxon>Pseudomonadati</taxon>
        <taxon>Pseudomonadota</taxon>
        <taxon>Gammaproteobacteria</taxon>
        <taxon>Lysobacterales</taxon>
        <taxon>Rhodanobacteraceae</taxon>
        <taxon>Metallibacterium</taxon>
    </lineage>
</organism>
<evidence type="ECO:0000313" key="3">
    <source>
        <dbReference type="Proteomes" id="UP000307749"/>
    </source>
</evidence>
<dbReference type="OrthoDB" id="7206705at2"/>
<dbReference type="RefSeq" id="WP_081129669.1">
    <property type="nucleotide sequence ID" value="NZ_LDOS01000002.1"/>
</dbReference>
<feature type="signal peptide" evidence="1">
    <location>
        <begin position="1"/>
        <end position="21"/>
    </location>
</feature>
<dbReference type="STRING" id="993689.GCA_002077135_03258"/>
<reference evidence="2 3" key="1">
    <citation type="submission" date="2017-02" db="EMBL/GenBank/DDBJ databases">
        <title>Whole genome sequencing of Metallibacterium scheffleri DSM 24874 (T).</title>
        <authorList>
            <person name="Kumar S."/>
            <person name="Patil P."/>
            <person name="Patil P.B."/>
        </authorList>
    </citation>
    <scope>NUCLEOTIDE SEQUENCE [LARGE SCALE GENOMIC DNA]</scope>
    <source>
        <strain evidence="2 3">DSM 24874</strain>
    </source>
</reference>
<gene>
    <name evidence="2" type="ORF">B1806_00885</name>
</gene>
<dbReference type="PANTHER" id="PTHR37691:SF1">
    <property type="entry name" value="BLR3518 PROTEIN"/>
    <property type="match status" value="1"/>
</dbReference>
<dbReference type="Proteomes" id="UP000307749">
    <property type="component" value="Unassembled WGS sequence"/>
</dbReference>
<dbReference type="InterPro" id="IPR003787">
    <property type="entry name" value="Sulphur_relay_DsrE/F-like"/>
</dbReference>
<keyword evidence="1" id="KW-0732">Signal</keyword>
<comment type="caution">
    <text evidence="2">The sequence shown here is derived from an EMBL/GenBank/DDBJ whole genome shotgun (WGS) entry which is preliminary data.</text>
</comment>
<feature type="chain" id="PRO_5020418667" evidence="1">
    <location>
        <begin position="22"/>
        <end position="183"/>
    </location>
</feature>
<proteinExistence type="predicted"/>
<dbReference type="AlphaFoldDB" id="A0A4S3KSV6"/>
<dbReference type="EMBL" id="MWQO01000003">
    <property type="protein sequence ID" value="THD12140.1"/>
    <property type="molecule type" value="Genomic_DNA"/>
</dbReference>
<dbReference type="SUPFAM" id="SSF75169">
    <property type="entry name" value="DsrEFH-like"/>
    <property type="match status" value="1"/>
</dbReference>
<dbReference type="Pfam" id="PF02635">
    <property type="entry name" value="DsrE"/>
    <property type="match status" value="1"/>
</dbReference>
<keyword evidence="3" id="KW-1185">Reference proteome</keyword>